<dbReference type="Proteomes" id="UP000070250">
    <property type="component" value="Chromosome"/>
</dbReference>
<dbReference type="STRING" id="465721.ACG33_04585"/>
<accession>A0A127F7H2</accession>
<name>A0A127F7H2_STEDE</name>
<organism evidence="1 2">
    <name type="scientific">Steroidobacter denitrificans</name>
    <dbReference type="NCBI Taxonomy" id="465721"/>
    <lineage>
        <taxon>Bacteria</taxon>
        <taxon>Pseudomonadati</taxon>
        <taxon>Pseudomonadota</taxon>
        <taxon>Gammaproteobacteria</taxon>
        <taxon>Steroidobacterales</taxon>
        <taxon>Steroidobacteraceae</taxon>
        <taxon>Steroidobacter</taxon>
    </lineage>
</organism>
<dbReference type="InterPro" id="IPR038296">
    <property type="entry name" value="ParD_sf"/>
</dbReference>
<evidence type="ECO:0000313" key="1">
    <source>
        <dbReference type="EMBL" id="AMN46393.1"/>
    </source>
</evidence>
<reference evidence="1 2" key="1">
    <citation type="submission" date="2015-06" db="EMBL/GenBank/DDBJ databases">
        <title>A Comprehensive Approach to Explore the Metabolic and Phylogenetic Diversity of Bacterial Steroid Degradation in the Environment: Testosterone as an Example.</title>
        <authorList>
            <person name="Yang F.-C."/>
            <person name="Chen Y.-L."/>
            <person name="Yu C.-P."/>
            <person name="Tang S.-L."/>
            <person name="Wang P.-H."/>
            <person name="Ismail W."/>
            <person name="Wang C.-H."/>
            <person name="Yang C.-Y."/>
            <person name="Chiang Y.-R."/>
        </authorList>
    </citation>
    <scope>NUCLEOTIDE SEQUENCE [LARGE SCALE GENOMIC DNA]</scope>
    <source>
        <strain evidence="1 2">DSM 18526</strain>
    </source>
</reference>
<dbReference type="EMBL" id="CP011971">
    <property type="protein sequence ID" value="AMN46393.1"/>
    <property type="molecule type" value="Genomic_DNA"/>
</dbReference>
<evidence type="ECO:0000313" key="2">
    <source>
        <dbReference type="Proteomes" id="UP000070250"/>
    </source>
</evidence>
<gene>
    <name evidence="1" type="ORF">ACG33_04585</name>
</gene>
<dbReference type="AlphaFoldDB" id="A0A127F7H2"/>
<protein>
    <recommendedName>
        <fullName evidence="3">Antitoxin</fullName>
    </recommendedName>
</protein>
<keyword evidence="2" id="KW-1185">Reference proteome</keyword>
<evidence type="ECO:0008006" key="3">
    <source>
        <dbReference type="Google" id="ProtNLM"/>
    </source>
</evidence>
<proteinExistence type="predicted"/>
<dbReference type="KEGG" id="sdf:ACG33_04585"/>
<sequence length="69" mass="7956">MPDHRTREAAVAGDMTKSESIRDLVRREQERAAEAEVIRQALIEGERSGAPRHFDSAAFMRRKTKRYRG</sequence>
<dbReference type="Gene3D" id="6.10.10.120">
    <property type="entry name" value="Antitoxin ParD1-like"/>
    <property type="match status" value="1"/>
</dbReference>
<dbReference type="InterPro" id="IPR022789">
    <property type="entry name" value="ParD"/>
</dbReference>
<dbReference type="Pfam" id="PF03693">
    <property type="entry name" value="ParD_antitoxin"/>
    <property type="match status" value="1"/>
</dbReference>